<evidence type="ECO:0000313" key="2">
    <source>
        <dbReference type="Proteomes" id="UP000236546"/>
    </source>
</evidence>
<gene>
    <name evidence="1" type="ORF">TGAMA5MH_02832</name>
</gene>
<evidence type="ECO:0000313" key="1">
    <source>
        <dbReference type="EMBL" id="PNP45609.1"/>
    </source>
</evidence>
<reference evidence="1 2" key="1">
    <citation type="submission" date="2017-02" db="EMBL/GenBank/DDBJ databases">
        <title>Genomes of Trichoderma spp. with biocontrol activity.</title>
        <authorList>
            <person name="Gardiner D."/>
            <person name="Kazan K."/>
            <person name="Vos C."/>
            <person name="Harvey P."/>
        </authorList>
    </citation>
    <scope>NUCLEOTIDE SEQUENCE [LARGE SCALE GENOMIC DNA]</scope>
    <source>
        <strain evidence="1 2">A5MH</strain>
    </source>
</reference>
<name>A0A2K0TJ89_9HYPO</name>
<accession>A0A2K0TJ89</accession>
<organism evidence="1 2">
    <name type="scientific">Trichoderma gamsii</name>
    <dbReference type="NCBI Taxonomy" id="398673"/>
    <lineage>
        <taxon>Eukaryota</taxon>
        <taxon>Fungi</taxon>
        <taxon>Dikarya</taxon>
        <taxon>Ascomycota</taxon>
        <taxon>Pezizomycotina</taxon>
        <taxon>Sordariomycetes</taxon>
        <taxon>Hypocreomycetidae</taxon>
        <taxon>Hypocreales</taxon>
        <taxon>Hypocreaceae</taxon>
        <taxon>Trichoderma</taxon>
    </lineage>
</organism>
<protein>
    <submittedName>
        <fullName evidence="1">Uncharacterized protein</fullName>
    </submittedName>
</protein>
<dbReference type="EMBL" id="MTYH01000024">
    <property type="protein sequence ID" value="PNP45609.1"/>
    <property type="molecule type" value="Genomic_DNA"/>
</dbReference>
<dbReference type="OrthoDB" id="7289984at2759"/>
<dbReference type="AlphaFoldDB" id="A0A2K0TJ89"/>
<sequence>MASGGLDHLVANAAYVSTYDASDPLGMLGEDSQALDQDLLKSFQTSIVRNIHLINQFMPLIPADKTKR</sequence>
<proteinExistence type="predicted"/>
<comment type="caution">
    <text evidence="1">The sequence shown here is derived from an EMBL/GenBank/DDBJ whole genome shotgun (WGS) entry which is preliminary data.</text>
</comment>
<dbReference type="Proteomes" id="UP000236546">
    <property type="component" value="Unassembled WGS sequence"/>
</dbReference>